<dbReference type="Proteomes" id="UP000660729">
    <property type="component" value="Unassembled WGS sequence"/>
</dbReference>
<dbReference type="OrthoDB" id="194443at2759"/>
<proteinExistence type="predicted"/>
<evidence type="ECO:0000313" key="2">
    <source>
        <dbReference type="EMBL" id="KAF7188838.1"/>
    </source>
</evidence>
<dbReference type="Pfam" id="PF00651">
    <property type="entry name" value="BTB"/>
    <property type="match status" value="1"/>
</dbReference>
<dbReference type="AlphaFoldDB" id="A0A8H6RD26"/>
<reference evidence="2" key="1">
    <citation type="submission" date="2020-04" db="EMBL/GenBank/DDBJ databases">
        <title>Draft genome resource of the tomato pathogen Pseudocercospora fuligena.</title>
        <authorList>
            <person name="Zaccaron A."/>
        </authorList>
    </citation>
    <scope>NUCLEOTIDE SEQUENCE</scope>
    <source>
        <strain evidence="2">PF001</strain>
    </source>
</reference>
<name>A0A8H6RD26_9PEZI</name>
<feature type="domain" description="BTB" evidence="1">
    <location>
        <begin position="20"/>
        <end position="96"/>
    </location>
</feature>
<protein>
    <recommendedName>
        <fullName evidence="1">BTB domain-containing protein</fullName>
    </recommendedName>
</protein>
<dbReference type="PANTHER" id="PTHR47843:SF2">
    <property type="entry name" value="BTB DOMAIN-CONTAINING PROTEIN"/>
    <property type="match status" value="1"/>
</dbReference>
<evidence type="ECO:0000313" key="3">
    <source>
        <dbReference type="Proteomes" id="UP000660729"/>
    </source>
</evidence>
<dbReference type="SUPFAM" id="SSF54695">
    <property type="entry name" value="POZ domain"/>
    <property type="match status" value="1"/>
</dbReference>
<comment type="caution">
    <text evidence="2">The sequence shown here is derived from an EMBL/GenBank/DDBJ whole genome shotgun (WGS) entry which is preliminary data.</text>
</comment>
<dbReference type="InterPro" id="IPR011333">
    <property type="entry name" value="SKP1/BTB/POZ_sf"/>
</dbReference>
<evidence type="ECO:0000259" key="1">
    <source>
        <dbReference type="PROSITE" id="PS50097"/>
    </source>
</evidence>
<dbReference type="PROSITE" id="PS50097">
    <property type="entry name" value="BTB"/>
    <property type="match status" value="1"/>
</dbReference>
<keyword evidence="3" id="KW-1185">Reference proteome</keyword>
<dbReference type="Gene3D" id="3.30.710.10">
    <property type="entry name" value="Potassium Channel Kv1.1, Chain A"/>
    <property type="match status" value="1"/>
</dbReference>
<accession>A0A8H6RD26</accession>
<sequence length="216" mass="24979">MNSKEVIPSTSDNRPSAAAFDTIIRIRVGQDAPQIFEVHKGVLKFYSGYFRAAIDNVESGRFKEAEDNMITLPEEKAEVFKLFQGWLYTRELPKDKSTDLVKLWGLADRRIVPLLQNEAIDAIQVHNYKNWKEACPTTVYRNTGADSALRRFTVCSYAANVSILKDTQIVGWPEEFKTDLIQHLLTVRPKMDPDEFKRRDMCEWHVHEEGVRCKKE</sequence>
<organism evidence="2 3">
    <name type="scientific">Pseudocercospora fuligena</name>
    <dbReference type="NCBI Taxonomy" id="685502"/>
    <lineage>
        <taxon>Eukaryota</taxon>
        <taxon>Fungi</taxon>
        <taxon>Dikarya</taxon>
        <taxon>Ascomycota</taxon>
        <taxon>Pezizomycotina</taxon>
        <taxon>Dothideomycetes</taxon>
        <taxon>Dothideomycetidae</taxon>
        <taxon>Mycosphaerellales</taxon>
        <taxon>Mycosphaerellaceae</taxon>
        <taxon>Pseudocercospora</taxon>
    </lineage>
</organism>
<dbReference type="EMBL" id="JABCIY010000204">
    <property type="protein sequence ID" value="KAF7188838.1"/>
    <property type="molecule type" value="Genomic_DNA"/>
</dbReference>
<gene>
    <name evidence="2" type="ORF">HII31_09761</name>
</gene>
<dbReference type="SMART" id="SM00225">
    <property type="entry name" value="BTB"/>
    <property type="match status" value="1"/>
</dbReference>
<dbReference type="PANTHER" id="PTHR47843">
    <property type="entry name" value="BTB DOMAIN-CONTAINING PROTEIN-RELATED"/>
    <property type="match status" value="1"/>
</dbReference>
<dbReference type="InterPro" id="IPR000210">
    <property type="entry name" value="BTB/POZ_dom"/>
</dbReference>
<dbReference type="CDD" id="cd18186">
    <property type="entry name" value="BTB_POZ_ZBTB_KLHL-like"/>
    <property type="match status" value="1"/>
</dbReference>